<keyword evidence="6" id="KW-1185">Reference proteome</keyword>
<evidence type="ECO:0000259" key="4">
    <source>
        <dbReference type="PROSITE" id="PS50949"/>
    </source>
</evidence>
<keyword evidence="1" id="KW-0805">Transcription regulation</keyword>
<dbReference type="CDD" id="cd07377">
    <property type="entry name" value="WHTH_GntR"/>
    <property type="match status" value="2"/>
</dbReference>
<dbReference type="GO" id="GO:0003700">
    <property type="term" value="F:DNA-binding transcription factor activity"/>
    <property type="evidence" value="ECO:0007669"/>
    <property type="project" value="InterPro"/>
</dbReference>
<dbReference type="PROSITE" id="PS50949">
    <property type="entry name" value="HTH_GNTR"/>
    <property type="match status" value="2"/>
</dbReference>
<dbReference type="Pfam" id="PF00392">
    <property type="entry name" value="GntR"/>
    <property type="match status" value="2"/>
</dbReference>
<name>A0A1I3UCV7_9ACTN</name>
<keyword evidence="2" id="KW-0238">DNA-binding</keyword>
<dbReference type="GO" id="GO:0045892">
    <property type="term" value="P:negative regulation of DNA-templated transcription"/>
    <property type="evidence" value="ECO:0007669"/>
    <property type="project" value="TreeGrafter"/>
</dbReference>
<reference evidence="6" key="1">
    <citation type="submission" date="2016-10" db="EMBL/GenBank/DDBJ databases">
        <authorList>
            <person name="Varghese N."/>
            <person name="Submissions S."/>
        </authorList>
    </citation>
    <scope>NUCLEOTIDE SEQUENCE [LARGE SCALE GENOMIC DNA]</scope>
    <source>
        <strain evidence="6">CGMCC 4.2126</strain>
    </source>
</reference>
<dbReference type="InterPro" id="IPR000524">
    <property type="entry name" value="Tscrpt_reg_HTH_GntR"/>
</dbReference>
<feature type="domain" description="HTH gntR-type" evidence="4">
    <location>
        <begin position="11"/>
        <end position="79"/>
    </location>
</feature>
<dbReference type="Proteomes" id="UP000199111">
    <property type="component" value="Unassembled WGS sequence"/>
</dbReference>
<dbReference type="PANTHER" id="PTHR44846">
    <property type="entry name" value="MANNOSYL-D-GLYCERATE TRANSPORT/METABOLISM SYSTEM REPRESSOR MNGR-RELATED"/>
    <property type="match status" value="1"/>
</dbReference>
<feature type="domain" description="HTH gntR-type" evidence="4">
    <location>
        <begin position="88"/>
        <end position="156"/>
    </location>
</feature>
<dbReference type="EMBL" id="FOQY01000012">
    <property type="protein sequence ID" value="SFJ80830.1"/>
    <property type="molecule type" value="Genomic_DNA"/>
</dbReference>
<organism evidence="5 6">
    <name type="scientific">Streptosporangium canum</name>
    <dbReference type="NCBI Taxonomy" id="324952"/>
    <lineage>
        <taxon>Bacteria</taxon>
        <taxon>Bacillati</taxon>
        <taxon>Actinomycetota</taxon>
        <taxon>Actinomycetes</taxon>
        <taxon>Streptosporangiales</taxon>
        <taxon>Streptosporangiaceae</taxon>
        <taxon>Streptosporangium</taxon>
    </lineage>
</organism>
<dbReference type="InterPro" id="IPR036390">
    <property type="entry name" value="WH_DNA-bd_sf"/>
</dbReference>
<dbReference type="PANTHER" id="PTHR44846:SF1">
    <property type="entry name" value="MANNOSYL-D-GLYCERATE TRANSPORT_METABOLISM SYSTEM REPRESSOR MNGR-RELATED"/>
    <property type="match status" value="1"/>
</dbReference>
<proteinExistence type="predicted"/>
<evidence type="ECO:0000256" key="1">
    <source>
        <dbReference type="ARBA" id="ARBA00023015"/>
    </source>
</evidence>
<evidence type="ECO:0000256" key="2">
    <source>
        <dbReference type="ARBA" id="ARBA00023125"/>
    </source>
</evidence>
<evidence type="ECO:0000313" key="6">
    <source>
        <dbReference type="Proteomes" id="UP000199111"/>
    </source>
</evidence>
<dbReference type="GO" id="GO:0003677">
    <property type="term" value="F:DNA binding"/>
    <property type="evidence" value="ECO:0007669"/>
    <property type="project" value="UniProtKB-KW"/>
</dbReference>
<dbReference type="Gene3D" id="1.10.10.10">
    <property type="entry name" value="Winged helix-like DNA-binding domain superfamily/Winged helix DNA-binding domain"/>
    <property type="match status" value="2"/>
</dbReference>
<dbReference type="InterPro" id="IPR050679">
    <property type="entry name" value="Bact_HTH_transcr_reg"/>
</dbReference>
<evidence type="ECO:0000313" key="5">
    <source>
        <dbReference type="EMBL" id="SFJ80830.1"/>
    </source>
</evidence>
<sequence length="164" mass="18309">MQGMLDREGPVPVYKQVAEMIRMRIMAGDLGPGEAVPSEAELEIEYGIAKTTARRVARELREQGLAYTVQGEGTFVGEPGTPRPADQIPVYQQIAAGIQRRIEAGELLPNRRIPSEKELMRKHGVAKATVRQAMAFLRDQGWVFTVEYRGTYVSPAESWPRPTK</sequence>
<dbReference type="AlphaFoldDB" id="A0A1I3UCV7"/>
<dbReference type="SUPFAM" id="SSF46785">
    <property type="entry name" value="Winged helix' DNA-binding domain"/>
    <property type="match status" value="2"/>
</dbReference>
<evidence type="ECO:0000256" key="3">
    <source>
        <dbReference type="ARBA" id="ARBA00023163"/>
    </source>
</evidence>
<keyword evidence="3" id="KW-0804">Transcription</keyword>
<gene>
    <name evidence="5" type="ORF">SAMN05216275_112202</name>
</gene>
<protein>
    <submittedName>
        <fullName evidence="5">Regulatory protein, gntR family</fullName>
    </submittedName>
</protein>
<dbReference type="InterPro" id="IPR036388">
    <property type="entry name" value="WH-like_DNA-bd_sf"/>
</dbReference>
<accession>A0A1I3UCV7</accession>
<dbReference type="PRINTS" id="PR00035">
    <property type="entry name" value="HTHGNTR"/>
</dbReference>
<dbReference type="SMART" id="SM00345">
    <property type="entry name" value="HTH_GNTR"/>
    <property type="match status" value="2"/>
</dbReference>